<feature type="compositionally biased region" description="Polar residues" evidence="1">
    <location>
        <begin position="116"/>
        <end position="132"/>
    </location>
</feature>
<gene>
    <name evidence="3" type="ORF">V6N11_044586</name>
</gene>
<evidence type="ECO:0000259" key="2">
    <source>
        <dbReference type="Pfam" id="PF25597"/>
    </source>
</evidence>
<keyword evidence="4" id="KW-1185">Reference proteome</keyword>
<evidence type="ECO:0000256" key="1">
    <source>
        <dbReference type="SAM" id="MobiDB-lite"/>
    </source>
</evidence>
<sequence length="132" mass="14752">MTHKLEPRSTECVFLGYSMTQSAYKCLELTSNRIYVSHHVHFFPHIFSFATRQVLPVPRQPDVSLLIMSRQPATSLPTMPQQPVVSLPTMSDDVIATPVPLVDPSQQDVSPDLPQQAVSPDFSQQDVSHNLP</sequence>
<feature type="domain" description="Retroviral polymerase SH3-like" evidence="2">
    <location>
        <begin position="3"/>
        <end position="51"/>
    </location>
</feature>
<name>A0ABR2NBR6_9ROSI</name>
<comment type="caution">
    <text evidence="3">The sequence shown here is derived from an EMBL/GenBank/DDBJ whole genome shotgun (WGS) entry which is preliminary data.</text>
</comment>
<organism evidence="3 4">
    <name type="scientific">Hibiscus sabdariffa</name>
    <name type="common">roselle</name>
    <dbReference type="NCBI Taxonomy" id="183260"/>
    <lineage>
        <taxon>Eukaryota</taxon>
        <taxon>Viridiplantae</taxon>
        <taxon>Streptophyta</taxon>
        <taxon>Embryophyta</taxon>
        <taxon>Tracheophyta</taxon>
        <taxon>Spermatophyta</taxon>
        <taxon>Magnoliopsida</taxon>
        <taxon>eudicotyledons</taxon>
        <taxon>Gunneridae</taxon>
        <taxon>Pentapetalae</taxon>
        <taxon>rosids</taxon>
        <taxon>malvids</taxon>
        <taxon>Malvales</taxon>
        <taxon>Malvaceae</taxon>
        <taxon>Malvoideae</taxon>
        <taxon>Hibiscus</taxon>
    </lineage>
</organism>
<reference evidence="3 4" key="1">
    <citation type="journal article" date="2024" name="G3 (Bethesda)">
        <title>Genome assembly of Hibiscus sabdariffa L. provides insights into metabolisms of medicinal natural products.</title>
        <authorList>
            <person name="Kim T."/>
        </authorList>
    </citation>
    <scope>NUCLEOTIDE SEQUENCE [LARGE SCALE GENOMIC DNA]</scope>
    <source>
        <strain evidence="3">TK-2024</strain>
        <tissue evidence="3">Old leaves</tissue>
    </source>
</reference>
<evidence type="ECO:0000313" key="4">
    <source>
        <dbReference type="Proteomes" id="UP001396334"/>
    </source>
</evidence>
<dbReference type="EMBL" id="JBBPBN010000182">
    <property type="protein sequence ID" value="KAK8973613.1"/>
    <property type="molecule type" value="Genomic_DNA"/>
</dbReference>
<dbReference type="InterPro" id="IPR057670">
    <property type="entry name" value="SH3_retrovirus"/>
</dbReference>
<proteinExistence type="predicted"/>
<protein>
    <recommendedName>
        <fullName evidence="2">Retroviral polymerase SH3-like domain-containing protein</fullName>
    </recommendedName>
</protein>
<dbReference type="Proteomes" id="UP001396334">
    <property type="component" value="Unassembled WGS sequence"/>
</dbReference>
<dbReference type="Pfam" id="PF25597">
    <property type="entry name" value="SH3_retrovirus"/>
    <property type="match status" value="1"/>
</dbReference>
<feature type="region of interest" description="Disordered" evidence="1">
    <location>
        <begin position="98"/>
        <end position="132"/>
    </location>
</feature>
<evidence type="ECO:0000313" key="3">
    <source>
        <dbReference type="EMBL" id="KAK8973613.1"/>
    </source>
</evidence>
<accession>A0ABR2NBR6</accession>